<organism evidence="14 15">
    <name type="scientific">Striga asiatica</name>
    <name type="common">Asiatic witchweed</name>
    <name type="synonym">Buchnera asiatica</name>
    <dbReference type="NCBI Taxonomy" id="4170"/>
    <lineage>
        <taxon>Eukaryota</taxon>
        <taxon>Viridiplantae</taxon>
        <taxon>Streptophyta</taxon>
        <taxon>Embryophyta</taxon>
        <taxon>Tracheophyta</taxon>
        <taxon>Spermatophyta</taxon>
        <taxon>Magnoliopsida</taxon>
        <taxon>eudicotyledons</taxon>
        <taxon>Gunneridae</taxon>
        <taxon>Pentapetalae</taxon>
        <taxon>asterids</taxon>
        <taxon>lamiids</taxon>
        <taxon>Lamiales</taxon>
        <taxon>Orobanchaceae</taxon>
        <taxon>Buchnereae</taxon>
        <taxon>Striga</taxon>
    </lineage>
</organism>
<dbReference type="PANTHER" id="PTHR31744">
    <property type="entry name" value="PROTEIN CUP-SHAPED COTYLEDON 2-RELATED"/>
    <property type="match status" value="1"/>
</dbReference>
<dbReference type="FunFam" id="2.170.150.80:FF:000006">
    <property type="entry name" value="NAC domain-containing protein 100-like"/>
    <property type="match status" value="1"/>
</dbReference>
<keyword evidence="6" id="KW-0238">DNA-binding</keyword>
<evidence type="ECO:0000256" key="9">
    <source>
        <dbReference type="ARBA" id="ARBA00023163"/>
    </source>
</evidence>
<evidence type="ECO:0000256" key="1">
    <source>
        <dbReference type="ARBA" id="ARBA00004123"/>
    </source>
</evidence>
<dbReference type="GO" id="GO:0006355">
    <property type="term" value="P:regulation of DNA-templated transcription"/>
    <property type="evidence" value="ECO:0007669"/>
    <property type="project" value="InterPro"/>
</dbReference>
<evidence type="ECO:0000259" key="13">
    <source>
        <dbReference type="PROSITE" id="PS51005"/>
    </source>
</evidence>
<dbReference type="Proteomes" id="UP000325081">
    <property type="component" value="Unassembled WGS sequence"/>
</dbReference>
<evidence type="ECO:0000256" key="6">
    <source>
        <dbReference type="ARBA" id="ARBA00023125"/>
    </source>
</evidence>
<dbReference type="PROSITE" id="PS51005">
    <property type="entry name" value="NAC"/>
    <property type="match status" value="1"/>
</dbReference>
<dbReference type="PANTHER" id="PTHR31744:SF216">
    <property type="entry name" value="NAC TRANSCRIPTION FACTOR"/>
    <property type="match status" value="1"/>
</dbReference>
<comment type="caution">
    <text evidence="14">The sequence shown here is derived from an EMBL/GenBank/DDBJ whole genome shotgun (WGS) entry which is preliminary data.</text>
</comment>
<dbReference type="InterPro" id="IPR036093">
    <property type="entry name" value="NAC_dom_sf"/>
</dbReference>
<keyword evidence="3 12" id="KW-0812">Transmembrane</keyword>
<evidence type="ECO:0000256" key="3">
    <source>
        <dbReference type="ARBA" id="ARBA00022692"/>
    </source>
</evidence>
<reference evidence="15" key="1">
    <citation type="journal article" date="2019" name="Curr. Biol.">
        <title>Genome Sequence of Striga asiatica Provides Insight into the Evolution of Plant Parasitism.</title>
        <authorList>
            <person name="Yoshida S."/>
            <person name="Kim S."/>
            <person name="Wafula E.K."/>
            <person name="Tanskanen J."/>
            <person name="Kim Y.M."/>
            <person name="Honaas L."/>
            <person name="Yang Z."/>
            <person name="Spallek T."/>
            <person name="Conn C.E."/>
            <person name="Ichihashi Y."/>
            <person name="Cheong K."/>
            <person name="Cui S."/>
            <person name="Der J.P."/>
            <person name="Gundlach H."/>
            <person name="Jiao Y."/>
            <person name="Hori C."/>
            <person name="Ishida J.K."/>
            <person name="Kasahara H."/>
            <person name="Kiba T."/>
            <person name="Kim M.S."/>
            <person name="Koo N."/>
            <person name="Laohavisit A."/>
            <person name="Lee Y.H."/>
            <person name="Lumba S."/>
            <person name="McCourt P."/>
            <person name="Mortimer J.C."/>
            <person name="Mutuku J.M."/>
            <person name="Nomura T."/>
            <person name="Sasaki-Sekimoto Y."/>
            <person name="Seto Y."/>
            <person name="Wang Y."/>
            <person name="Wakatake T."/>
            <person name="Sakakibara H."/>
            <person name="Demura T."/>
            <person name="Yamaguchi S."/>
            <person name="Yoneyama K."/>
            <person name="Manabe R.I."/>
            <person name="Nelson D.C."/>
            <person name="Schulman A.H."/>
            <person name="Timko M.P."/>
            <person name="dePamphilis C.W."/>
            <person name="Choi D."/>
            <person name="Shirasu K."/>
        </authorList>
    </citation>
    <scope>NUCLEOTIDE SEQUENCE [LARGE SCALE GENOMIC DNA]</scope>
    <source>
        <strain evidence="15">cv. UVA1</strain>
    </source>
</reference>
<dbReference type="SUPFAM" id="SSF101941">
    <property type="entry name" value="NAC domain"/>
    <property type="match status" value="1"/>
</dbReference>
<feature type="domain" description="NAC" evidence="13">
    <location>
        <begin position="14"/>
        <end position="164"/>
    </location>
</feature>
<dbReference type="GO" id="GO:0005634">
    <property type="term" value="C:nucleus"/>
    <property type="evidence" value="ECO:0007669"/>
    <property type="project" value="UniProtKB-SubCell"/>
</dbReference>
<name>A0A5A7QY28_STRAF</name>
<comment type="subcellular location">
    <subcellularLocation>
        <location evidence="2">Membrane</location>
        <topology evidence="2">Single-pass membrane protein</topology>
    </subcellularLocation>
    <subcellularLocation>
        <location evidence="1">Nucleus</location>
    </subcellularLocation>
</comment>
<evidence type="ECO:0000256" key="12">
    <source>
        <dbReference type="SAM" id="Phobius"/>
    </source>
</evidence>
<accession>A0A5A7QY28</accession>
<evidence type="ECO:0000256" key="5">
    <source>
        <dbReference type="ARBA" id="ARBA00023015"/>
    </source>
</evidence>
<dbReference type="OrthoDB" id="1929298at2759"/>
<evidence type="ECO:0000256" key="7">
    <source>
        <dbReference type="ARBA" id="ARBA00023136"/>
    </source>
</evidence>
<keyword evidence="4 12" id="KW-1133">Transmembrane helix</keyword>
<feature type="transmembrane region" description="Helical" evidence="12">
    <location>
        <begin position="563"/>
        <end position="582"/>
    </location>
</feature>
<dbReference type="GO" id="GO:0000976">
    <property type="term" value="F:transcription cis-regulatory region binding"/>
    <property type="evidence" value="ECO:0007669"/>
    <property type="project" value="UniProtKB-ARBA"/>
</dbReference>
<feature type="region of interest" description="Disordered" evidence="11">
    <location>
        <begin position="462"/>
        <end position="497"/>
    </location>
</feature>
<dbReference type="Pfam" id="PF02365">
    <property type="entry name" value="NAM"/>
    <property type="match status" value="1"/>
</dbReference>
<evidence type="ECO:0000256" key="11">
    <source>
        <dbReference type="SAM" id="MobiDB-lite"/>
    </source>
</evidence>
<keyword evidence="10" id="KW-0539">Nucleus</keyword>
<evidence type="ECO:0000313" key="15">
    <source>
        <dbReference type="Proteomes" id="UP000325081"/>
    </source>
</evidence>
<dbReference type="EMBL" id="BKCP01008882">
    <property type="protein sequence ID" value="GER49906.1"/>
    <property type="molecule type" value="Genomic_DNA"/>
</dbReference>
<protein>
    <submittedName>
        <fullName evidence="14">NAC domain containing protein 17</fullName>
    </submittedName>
</protein>
<evidence type="ECO:0000256" key="2">
    <source>
        <dbReference type="ARBA" id="ARBA00004167"/>
    </source>
</evidence>
<feature type="compositionally biased region" description="Polar residues" evidence="11">
    <location>
        <begin position="462"/>
        <end position="487"/>
    </location>
</feature>
<gene>
    <name evidence="14" type="ORF">STAS_27178</name>
</gene>
<keyword evidence="5" id="KW-0805">Transcription regulation</keyword>
<dbReference type="InterPro" id="IPR003441">
    <property type="entry name" value="NAC-dom"/>
</dbReference>
<keyword evidence="7 12" id="KW-0472">Membrane</keyword>
<evidence type="ECO:0000256" key="4">
    <source>
        <dbReference type="ARBA" id="ARBA00022989"/>
    </source>
</evidence>
<dbReference type="GO" id="GO:0016020">
    <property type="term" value="C:membrane"/>
    <property type="evidence" value="ECO:0007669"/>
    <property type="project" value="UniProtKB-SubCell"/>
</dbReference>
<keyword evidence="15" id="KW-1185">Reference proteome</keyword>
<keyword evidence="9" id="KW-0804">Transcription</keyword>
<dbReference type="Gene3D" id="2.170.150.80">
    <property type="entry name" value="NAC domain"/>
    <property type="match status" value="1"/>
</dbReference>
<evidence type="ECO:0000256" key="10">
    <source>
        <dbReference type="ARBA" id="ARBA00023242"/>
    </source>
</evidence>
<dbReference type="AlphaFoldDB" id="A0A5A7QY28"/>
<sequence>MKVVTDCFWDGKVLTPGFRFHPTDEELVLYYLKKKICSKRHRLDVIGDLDVYKCDPEELPGMSKLKTGDRQWYFFSPRDRKYPNRARSNRATKHGYWKATGKDRIITCSSRAVGLKKTLVFYRGRAPNGDRTDWVMHEYTMDEDELKRCKTVKEYYALYKVYKKSGPGPKVGEEYGAPFNEEEWEDDGDETQCIVEKENPLMNATANEAVLVDNSGRVNCHLVSSLEDDLEEMMKRMADEFIPLQTLVADENGYNLGQFTGEVETVSNSVDHSCRDFPLPVMQPSSQPSWQQQLNGAAAAAANFDLTESGIGGLLSFKEPPEILSNPVLIGTREIEEDFNEDFFEMDDLSDPVLTSQGTDDLLYNDPQKLLLDGFDFYEDALCDLGPLNSREVSRPQMSSFVDNGSQNVISRSPLNILENPRASYLMEQEFHDLEGVAYQMWTDKQSCSFLSGAEANEGLFPSQSSGLLHQNQDNGLENQLSGANENGSRKEDDGEDSWFSSAVWSFLDTIPTTPASASENALVNRAFERMSNFGKVRINGRNMNVAAGNALATTRRLAKFRVSFICLSLIGVLCAILWALVGNNVKLAVSYY</sequence>
<evidence type="ECO:0000256" key="8">
    <source>
        <dbReference type="ARBA" id="ARBA00023159"/>
    </source>
</evidence>
<keyword evidence="8" id="KW-0010">Activator</keyword>
<evidence type="ECO:0000313" key="14">
    <source>
        <dbReference type="EMBL" id="GER49906.1"/>
    </source>
</evidence>
<proteinExistence type="predicted"/>